<organism evidence="2">
    <name type="scientific">freshwater metagenome</name>
    <dbReference type="NCBI Taxonomy" id="449393"/>
    <lineage>
        <taxon>unclassified sequences</taxon>
        <taxon>metagenomes</taxon>
        <taxon>ecological metagenomes</taxon>
    </lineage>
</organism>
<dbReference type="AlphaFoldDB" id="A0A6J6J643"/>
<sequence>MVACVVESSFGDGTVVSANAMMKPTTPITAAMMPAKMIRRSQCRCFFFGRRVAGRRAGRRAGGRAPAGRPPVDRLGRLGGRRPLPLSLTHSLRAQ</sequence>
<evidence type="ECO:0000313" key="2">
    <source>
        <dbReference type="EMBL" id="CAB4632095.1"/>
    </source>
</evidence>
<protein>
    <submittedName>
        <fullName evidence="2">Unannotated protein</fullName>
    </submittedName>
</protein>
<feature type="region of interest" description="Disordered" evidence="1">
    <location>
        <begin position="55"/>
        <end position="95"/>
    </location>
</feature>
<evidence type="ECO:0000256" key="1">
    <source>
        <dbReference type="SAM" id="MobiDB-lite"/>
    </source>
</evidence>
<gene>
    <name evidence="2" type="ORF">UFOPK1908_01528</name>
</gene>
<accession>A0A6J6J643</accession>
<reference evidence="2" key="1">
    <citation type="submission" date="2020-05" db="EMBL/GenBank/DDBJ databases">
        <authorList>
            <person name="Chiriac C."/>
            <person name="Salcher M."/>
            <person name="Ghai R."/>
            <person name="Kavagutti S V."/>
        </authorList>
    </citation>
    <scope>NUCLEOTIDE SEQUENCE</scope>
</reference>
<name>A0A6J6J643_9ZZZZ</name>
<proteinExistence type="predicted"/>
<dbReference type="EMBL" id="CAEZVB010000120">
    <property type="protein sequence ID" value="CAB4632095.1"/>
    <property type="molecule type" value="Genomic_DNA"/>
</dbReference>